<keyword evidence="4 7" id="KW-0472">Membrane</keyword>
<evidence type="ECO:0000256" key="1">
    <source>
        <dbReference type="ARBA" id="ARBA00004141"/>
    </source>
</evidence>
<sequence>MDHHVVEDRSVEVRAVAAAFVSVAFITVTLRCYVRGYLVKAFGWDDVAMVVASIFYVMFSACMIAGSIWGTGRRYRDLTEVQRVTAMRYWWLCEIAYCFSSVIGKISICIFLLRITIHRTHRWILYTVLFLTVIAGLVFMLLLLLQCKPMSYAWTQAALDPTIRGHCLNTKIIISMTYVYSTFAAMCDFTVGILPIFLVKNLHMKRQTKIAVAAILSMACMASSAVIIRIPFVHTFADPDFLYATVELAIWSNVEVGLGITAGSLATLRPLFRHWLGSRTTATYPSPFPGLSGSRAPGRGSSGQPFPLRSLDDSDQSRLRPDKLAITVTTVLSQEQNGSWHGPSSSNESEERLTGLGSSVRPAIGGDMGLGIHQTFEVMQTSTPQGSETVREHL</sequence>
<dbReference type="GO" id="GO:0016020">
    <property type="term" value="C:membrane"/>
    <property type="evidence" value="ECO:0007669"/>
    <property type="project" value="UniProtKB-SubCell"/>
</dbReference>
<feature type="domain" description="Rhodopsin" evidence="8">
    <location>
        <begin position="30"/>
        <end position="273"/>
    </location>
</feature>
<evidence type="ECO:0000256" key="5">
    <source>
        <dbReference type="ARBA" id="ARBA00038359"/>
    </source>
</evidence>
<evidence type="ECO:0000259" key="8">
    <source>
        <dbReference type="Pfam" id="PF20684"/>
    </source>
</evidence>
<dbReference type="EMBL" id="ML739033">
    <property type="protein sequence ID" value="KAE8356925.1"/>
    <property type="molecule type" value="Genomic_DNA"/>
</dbReference>
<dbReference type="InterPro" id="IPR049326">
    <property type="entry name" value="Rhodopsin_dom_fungi"/>
</dbReference>
<feature type="transmembrane region" description="Helical" evidence="7">
    <location>
        <begin position="46"/>
        <end position="69"/>
    </location>
</feature>
<dbReference type="Proteomes" id="UP000327118">
    <property type="component" value="Unassembled WGS sequence"/>
</dbReference>
<organism evidence="9 10">
    <name type="scientific">Aspergillus coremiiformis</name>
    <dbReference type="NCBI Taxonomy" id="138285"/>
    <lineage>
        <taxon>Eukaryota</taxon>
        <taxon>Fungi</taxon>
        <taxon>Dikarya</taxon>
        <taxon>Ascomycota</taxon>
        <taxon>Pezizomycotina</taxon>
        <taxon>Eurotiomycetes</taxon>
        <taxon>Eurotiomycetidae</taxon>
        <taxon>Eurotiales</taxon>
        <taxon>Aspergillaceae</taxon>
        <taxon>Aspergillus</taxon>
        <taxon>Aspergillus subgen. Circumdati</taxon>
    </lineage>
</organism>
<feature type="compositionally biased region" description="Polar residues" evidence="6">
    <location>
        <begin position="334"/>
        <end position="347"/>
    </location>
</feature>
<feature type="region of interest" description="Disordered" evidence="6">
    <location>
        <begin position="286"/>
        <end position="316"/>
    </location>
</feature>
<dbReference type="InterPro" id="IPR052337">
    <property type="entry name" value="SAT4-like"/>
</dbReference>
<evidence type="ECO:0000256" key="6">
    <source>
        <dbReference type="SAM" id="MobiDB-lite"/>
    </source>
</evidence>
<name>A0A5N6ZHD7_9EURO</name>
<feature type="region of interest" description="Disordered" evidence="6">
    <location>
        <begin position="334"/>
        <end position="359"/>
    </location>
</feature>
<dbReference type="AlphaFoldDB" id="A0A5N6ZHD7"/>
<evidence type="ECO:0000256" key="7">
    <source>
        <dbReference type="SAM" id="Phobius"/>
    </source>
</evidence>
<dbReference type="OrthoDB" id="3897607at2759"/>
<keyword evidence="2 7" id="KW-0812">Transmembrane</keyword>
<dbReference type="PANTHER" id="PTHR33048">
    <property type="entry name" value="PTH11-LIKE INTEGRAL MEMBRANE PROTEIN (AFU_ORTHOLOGUE AFUA_5G11245)"/>
    <property type="match status" value="1"/>
</dbReference>
<evidence type="ECO:0000313" key="9">
    <source>
        <dbReference type="EMBL" id="KAE8356925.1"/>
    </source>
</evidence>
<evidence type="ECO:0000256" key="4">
    <source>
        <dbReference type="ARBA" id="ARBA00023136"/>
    </source>
</evidence>
<evidence type="ECO:0000313" key="10">
    <source>
        <dbReference type="Proteomes" id="UP000327118"/>
    </source>
</evidence>
<feature type="transmembrane region" description="Helical" evidence="7">
    <location>
        <begin position="89"/>
        <end position="113"/>
    </location>
</feature>
<feature type="transmembrane region" description="Helical" evidence="7">
    <location>
        <begin position="210"/>
        <end position="230"/>
    </location>
</feature>
<feature type="transmembrane region" description="Helical" evidence="7">
    <location>
        <begin position="178"/>
        <end position="198"/>
    </location>
</feature>
<comment type="subcellular location">
    <subcellularLocation>
        <location evidence="1">Membrane</location>
        <topology evidence="1">Multi-pass membrane protein</topology>
    </subcellularLocation>
</comment>
<protein>
    <recommendedName>
        <fullName evidence="8">Rhodopsin domain-containing protein</fullName>
    </recommendedName>
</protein>
<proteinExistence type="inferred from homology"/>
<feature type="transmembrane region" description="Helical" evidence="7">
    <location>
        <begin position="125"/>
        <end position="145"/>
    </location>
</feature>
<evidence type="ECO:0000256" key="3">
    <source>
        <dbReference type="ARBA" id="ARBA00022989"/>
    </source>
</evidence>
<reference evidence="10" key="1">
    <citation type="submission" date="2019-04" db="EMBL/GenBank/DDBJ databases">
        <title>Friends and foes A comparative genomics studyof 23 Aspergillus species from section Flavi.</title>
        <authorList>
            <consortium name="DOE Joint Genome Institute"/>
            <person name="Kjaerbolling I."/>
            <person name="Vesth T."/>
            <person name="Frisvad J.C."/>
            <person name="Nybo J.L."/>
            <person name="Theobald S."/>
            <person name="Kildgaard S."/>
            <person name="Isbrandt T."/>
            <person name="Kuo A."/>
            <person name="Sato A."/>
            <person name="Lyhne E.K."/>
            <person name="Kogle M.E."/>
            <person name="Wiebenga A."/>
            <person name="Kun R.S."/>
            <person name="Lubbers R.J."/>
            <person name="Makela M.R."/>
            <person name="Barry K."/>
            <person name="Chovatia M."/>
            <person name="Clum A."/>
            <person name="Daum C."/>
            <person name="Haridas S."/>
            <person name="He G."/>
            <person name="LaButti K."/>
            <person name="Lipzen A."/>
            <person name="Mondo S."/>
            <person name="Riley R."/>
            <person name="Salamov A."/>
            <person name="Simmons B.A."/>
            <person name="Magnuson J.K."/>
            <person name="Henrissat B."/>
            <person name="Mortensen U.H."/>
            <person name="Larsen T.O."/>
            <person name="Devries R.P."/>
            <person name="Grigoriev I.V."/>
            <person name="Machida M."/>
            <person name="Baker S.E."/>
            <person name="Andersen M.R."/>
        </authorList>
    </citation>
    <scope>NUCLEOTIDE SEQUENCE [LARGE SCALE GENOMIC DNA]</scope>
    <source>
        <strain evidence="10">CBS 553.77</strain>
    </source>
</reference>
<dbReference type="Pfam" id="PF20684">
    <property type="entry name" value="Fung_rhodopsin"/>
    <property type="match status" value="1"/>
</dbReference>
<dbReference type="PANTHER" id="PTHR33048:SF113">
    <property type="entry name" value="INTEGRAL MEMBRANE PROTEIN-RELATED"/>
    <property type="match status" value="1"/>
</dbReference>
<evidence type="ECO:0000256" key="2">
    <source>
        <dbReference type="ARBA" id="ARBA00022692"/>
    </source>
</evidence>
<feature type="compositionally biased region" description="Low complexity" evidence="6">
    <location>
        <begin position="289"/>
        <end position="303"/>
    </location>
</feature>
<gene>
    <name evidence="9" type="ORF">BDV28DRAFT_154241</name>
</gene>
<accession>A0A5N6ZHD7</accession>
<feature type="transmembrane region" description="Helical" evidence="7">
    <location>
        <begin position="15"/>
        <end position="34"/>
    </location>
</feature>
<keyword evidence="3 7" id="KW-1133">Transmembrane helix</keyword>
<keyword evidence="10" id="KW-1185">Reference proteome</keyword>
<comment type="similarity">
    <text evidence="5">Belongs to the SAT4 family.</text>
</comment>